<dbReference type="Proteomes" id="UP001597459">
    <property type="component" value="Unassembled WGS sequence"/>
</dbReference>
<dbReference type="RefSeq" id="WP_378254773.1">
    <property type="nucleotide sequence ID" value="NZ_JBHSJV010000001.1"/>
</dbReference>
<organism evidence="1 2">
    <name type="scientific">Aquimarina hainanensis</name>
    <dbReference type="NCBI Taxonomy" id="1578017"/>
    <lineage>
        <taxon>Bacteria</taxon>
        <taxon>Pseudomonadati</taxon>
        <taxon>Bacteroidota</taxon>
        <taxon>Flavobacteriia</taxon>
        <taxon>Flavobacteriales</taxon>
        <taxon>Flavobacteriaceae</taxon>
        <taxon>Aquimarina</taxon>
    </lineage>
</organism>
<proteinExistence type="predicted"/>
<name>A0ABW5NCB5_9FLAO</name>
<keyword evidence="2" id="KW-1185">Reference proteome</keyword>
<evidence type="ECO:0000313" key="2">
    <source>
        <dbReference type="Proteomes" id="UP001597459"/>
    </source>
</evidence>
<sequence length="71" mass="8217">MKNKDRYYLALKENKNQLNEIDLGATIGLDANETRTIIAILLAEHKINYVASSCCHYSVKKKITRKKKNDY</sequence>
<dbReference type="EMBL" id="JBHULX010000039">
    <property type="protein sequence ID" value="MFD2592707.1"/>
    <property type="molecule type" value="Genomic_DNA"/>
</dbReference>
<gene>
    <name evidence="1" type="ORF">ACFSTE_17860</name>
</gene>
<protein>
    <submittedName>
        <fullName evidence="1">Uncharacterized protein</fullName>
    </submittedName>
</protein>
<reference evidence="2" key="1">
    <citation type="journal article" date="2019" name="Int. J. Syst. Evol. Microbiol.">
        <title>The Global Catalogue of Microorganisms (GCM) 10K type strain sequencing project: providing services to taxonomists for standard genome sequencing and annotation.</title>
        <authorList>
            <consortium name="The Broad Institute Genomics Platform"/>
            <consortium name="The Broad Institute Genome Sequencing Center for Infectious Disease"/>
            <person name="Wu L."/>
            <person name="Ma J."/>
        </authorList>
    </citation>
    <scope>NUCLEOTIDE SEQUENCE [LARGE SCALE GENOMIC DNA]</scope>
    <source>
        <strain evidence="2">KCTC 42423</strain>
    </source>
</reference>
<evidence type="ECO:0000313" key="1">
    <source>
        <dbReference type="EMBL" id="MFD2592707.1"/>
    </source>
</evidence>
<comment type="caution">
    <text evidence="1">The sequence shown here is derived from an EMBL/GenBank/DDBJ whole genome shotgun (WGS) entry which is preliminary data.</text>
</comment>
<accession>A0ABW5NCB5</accession>